<reference evidence="2" key="1">
    <citation type="submission" date="2022-11" db="UniProtKB">
        <authorList>
            <consortium name="WormBaseParasite"/>
        </authorList>
    </citation>
    <scope>IDENTIFICATION</scope>
</reference>
<dbReference type="WBParaSite" id="ES5_v2.g13680.t1">
    <property type="protein sequence ID" value="ES5_v2.g13680.t1"/>
    <property type="gene ID" value="ES5_v2.g13680"/>
</dbReference>
<sequence>MYEDRLLQNYLETDTKLKLSGRRAAPVKNDQRDIRIAYHREQLLENLQLSRGPRSDEILKRLYHLGKAAGNK</sequence>
<dbReference type="Proteomes" id="UP000887579">
    <property type="component" value="Unplaced"/>
</dbReference>
<proteinExistence type="predicted"/>
<name>A0AC34F909_9BILA</name>
<evidence type="ECO:0000313" key="1">
    <source>
        <dbReference type="Proteomes" id="UP000887579"/>
    </source>
</evidence>
<protein>
    <submittedName>
        <fullName evidence="2">Uncharacterized protein</fullName>
    </submittedName>
</protein>
<organism evidence="1 2">
    <name type="scientific">Panagrolaimus sp. ES5</name>
    <dbReference type="NCBI Taxonomy" id="591445"/>
    <lineage>
        <taxon>Eukaryota</taxon>
        <taxon>Metazoa</taxon>
        <taxon>Ecdysozoa</taxon>
        <taxon>Nematoda</taxon>
        <taxon>Chromadorea</taxon>
        <taxon>Rhabditida</taxon>
        <taxon>Tylenchina</taxon>
        <taxon>Panagrolaimomorpha</taxon>
        <taxon>Panagrolaimoidea</taxon>
        <taxon>Panagrolaimidae</taxon>
        <taxon>Panagrolaimus</taxon>
    </lineage>
</organism>
<accession>A0AC34F909</accession>
<evidence type="ECO:0000313" key="2">
    <source>
        <dbReference type="WBParaSite" id="ES5_v2.g13680.t1"/>
    </source>
</evidence>